<dbReference type="HOGENOM" id="CLU_101695_0_0_10"/>
<dbReference type="AlphaFoldDB" id="D1QPJ9"/>
<protein>
    <submittedName>
        <fullName evidence="1">Uncharacterized protein</fullName>
    </submittedName>
</protein>
<accession>D1QPJ9</accession>
<evidence type="ECO:0000313" key="1">
    <source>
        <dbReference type="EMBL" id="EFB32756.1"/>
    </source>
</evidence>
<name>D1QPJ9_9BACT</name>
<sequence>MKKFGFNKQITGKNKKVFRDAIQERKGSLHNSHLHSNYNKAWIKVIMLSVLLCLIASCGQCHAFQTETISALKANSDSLLLGDKCISNKDFANQVNTTCVAGKEACILEQLTIDYYKLLSHKPKFNLKLDKLHTLSLKTYKEKSGVEEQIRTFAILYAGKQISDSLLCYEYYNNANTLSCYEQFYYIDVELRCVWTIVL</sequence>
<organism evidence="1 2">
    <name type="scientific">Segatella oris F0302</name>
    <dbReference type="NCBI Taxonomy" id="649760"/>
    <lineage>
        <taxon>Bacteria</taxon>
        <taxon>Pseudomonadati</taxon>
        <taxon>Bacteroidota</taxon>
        <taxon>Bacteroidia</taxon>
        <taxon>Bacteroidales</taxon>
        <taxon>Prevotellaceae</taxon>
        <taxon>Segatella</taxon>
    </lineage>
</organism>
<evidence type="ECO:0000313" key="2">
    <source>
        <dbReference type="Proteomes" id="UP000004079"/>
    </source>
</evidence>
<proteinExistence type="predicted"/>
<gene>
    <name evidence="1" type="ORF">HMPREF0971_00890</name>
</gene>
<dbReference type="EMBL" id="ACUZ02000012">
    <property type="protein sequence ID" value="EFB32756.1"/>
    <property type="molecule type" value="Genomic_DNA"/>
</dbReference>
<dbReference type="Proteomes" id="UP000004079">
    <property type="component" value="Unassembled WGS sequence"/>
</dbReference>
<feature type="non-terminal residue" evidence="1">
    <location>
        <position position="199"/>
    </location>
</feature>
<reference evidence="1 2" key="1">
    <citation type="submission" date="2009-11" db="EMBL/GenBank/DDBJ databases">
        <authorList>
            <person name="Weinstock G."/>
            <person name="Sodergren E."/>
            <person name="Clifton S."/>
            <person name="Fulton L."/>
            <person name="Fulton B."/>
            <person name="Courtney L."/>
            <person name="Fronick C."/>
            <person name="Harrison M."/>
            <person name="Strong C."/>
            <person name="Farmer C."/>
            <person name="Delahaunty K."/>
            <person name="Markovic C."/>
            <person name="Hall O."/>
            <person name="Minx P."/>
            <person name="Tomlinson C."/>
            <person name="Mitreva M."/>
            <person name="Nelson J."/>
            <person name="Hou S."/>
            <person name="Wollam A."/>
            <person name="Pepin K.H."/>
            <person name="Johnson M."/>
            <person name="Bhonagiri V."/>
            <person name="Nash W.E."/>
            <person name="Warren W."/>
            <person name="Chinwalla A."/>
            <person name="Mardis E.R."/>
            <person name="Wilson R.K."/>
        </authorList>
    </citation>
    <scope>NUCLEOTIDE SEQUENCE [LARGE SCALE GENOMIC DNA]</scope>
    <source>
        <strain evidence="1 2">F0302</strain>
    </source>
</reference>
<comment type="caution">
    <text evidence="1">The sequence shown here is derived from an EMBL/GenBank/DDBJ whole genome shotgun (WGS) entry which is preliminary data.</text>
</comment>